<proteinExistence type="inferred from homology"/>
<dbReference type="EMBL" id="BMGD01000001">
    <property type="protein sequence ID" value="GGB54632.1"/>
    <property type="molecule type" value="Genomic_DNA"/>
</dbReference>
<gene>
    <name evidence="7" type="ORF">GCM10010833_06620</name>
</gene>
<dbReference type="Proteomes" id="UP000614261">
    <property type="component" value="Unassembled WGS sequence"/>
</dbReference>
<evidence type="ECO:0000256" key="5">
    <source>
        <dbReference type="PIRNR" id="PIRNR026412"/>
    </source>
</evidence>
<evidence type="ECO:0000256" key="1">
    <source>
        <dbReference type="ARBA" id="ARBA00022723"/>
    </source>
</evidence>
<evidence type="ECO:0000313" key="8">
    <source>
        <dbReference type="Proteomes" id="UP000614261"/>
    </source>
</evidence>
<evidence type="ECO:0000256" key="2">
    <source>
        <dbReference type="ARBA" id="ARBA00022842"/>
    </source>
</evidence>
<dbReference type="PANTHER" id="PTHR40274:SF3">
    <property type="entry name" value="VIRGINIAMYCIN B LYASE"/>
    <property type="match status" value="1"/>
</dbReference>
<organism evidence="7 8">
    <name type="scientific">Blastomonas aquatica</name>
    <dbReference type="NCBI Taxonomy" id="1510276"/>
    <lineage>
        <taxon>Bacteria</taxon>
        <taxon>Pseudomonadati</taxon>
        <taxon>Pseudomonadota</taxon>
        <taxon>Alphaproteobacteria</taxon>
        <taxon>Sphingomonadales</taxon>
        <taxon>Sphingomonadaceae</taxon>
        <taxon>Blastomonas</taxon>
    </lineage>
</organism>
<keyword evidence="8" id="KW-1185">Reference proteome</keyword>
<dbReference type="InterPro" id="IPR015943">
    <property type="entry name" value="WD40/YVTN_repeat-like_dom_sf"/>
</dbReference>
<comment type="similarity">
    <text evidence="5">Belongs to the Vgb family.</text>
</comment>
<dbReference type="PIRSF" id="PIRSF026412">
    <property type="entry name" value="Streptogrm_lyase"/>
    <property type="match status" value="1"/>
</dbReference>
<keyword evidence="1 5" id="KW-0479">Metal-binding</keyword>
<name>A0ABQ1IXC5_9SPHN</name>
<dbReference type="Pfam" id="PF24684">
    <property type="entry name" value="Vgb_lyase"/>
    <property type="match status" value="1"/>
</dbReference>
<feature type="chain" id="PRO_5047243698" description="Virginiamycin B lyase" evidence="6">
    <location>
        <begin position="22"/>
        <end position="334"/>
    </location>
</feature>
<dbReference type="Gene3D" id="2.130.10.10">
    <property type="entry name" value="YVTN repeat-like/Quinoprotein amine dehydrogenase"/>
    <property type="match status" value="2"/>
</dbReference>
<keyword evidence="6" id="KW-0732">Signal</keyword>
<evidence type="ECO:0000256" key="6">
    <source>
        <dbReference type="SAM" id="SignalP"/>
    </source>
</evidence>
<dbReference type="InterPro" id="IPR011217">
    <property type="entry name" value="Vgb_bact"/>
</dbReference>
<dbReference type="EC" id="4.2.99.-" evidence="5"/>
<keyword evidence="4 5" id="KW-0046">Antibiotic resistance</keyword>
<comment type="caution">
    <text evidence="7">The sequence shown here is derived from an EMBL/GenBank/DDBJ whole genome shotgun (WGS) entry which is preliminary data.</text>
</comment>
<reference evidence="8" key="1">
    <citation type="journal article" date="2019" name="Int. J. Syst. Evol. Microbiol.">
        <title>The Global Catalogue of Microorganisms (GCM) 10K type strain sequencing project: providing services to taxonomists for standard genome sequencing and annotation.</title>
        <authorList>
            <consortium name="The Broad Institute Genomics Platform"/>
            <consortium name="The Broad Institute Genome Sequencing Center for Infectious Disease"/>
            <person name="Wu L."/>
            <person name="Ma J."/>
        </authorList>
    </citation>
    <scope>NUCLEOTIDE SEQUENCE [LARGE SCALE GENOMIC DNA]</scope>
    <source>
        <strain evidence="8">CGMCC 1.12851</strain>
    </source>
</reference>
<protein>
    <recommendedName>
        <fullName evidence="5">Virginiamycin B lyase</fullName>
        <ecNumber evidence="5">4.2.99.-</ecNumber>
    </recommendedName>
    <alternativeName>
        <fullName evidence="5">Streptogramin B lyase</fullName>
    </alternativeName>
</protein>
<keyword evidence="2 5" id="KW-0460">Magnesium</keyword>
<evidence type="ECO:0000256" key="3">
    <source>
        <dbReference type="ARBA" id="ARBA00023239"/>
    </source>
</evidence>
<dbReference type="RefSeq" id="WP_229736780.1">
    <property type="nucleotide sequence ID" value="NZ_BMGD01000001.1"/>
</dbReference>
<comment type="subunit">
    <text evidence="5">Monomer.</text>
</comment>
<dbReference type="GO" id="GO:0016787">
    <property type="term" value="F:hydrolase activity"/>
    <property type="evidence" value="ECO:0007669"/>
    <property type="project" value="UniProtKB-KW"/>
</dbReference>
<dbReference type="PANTHER" id="PTHR40274">
    <property type="entry name" value="VIRGINIAMYCIN B LYASE"/>
    <property type="match status" value="1"/>
</dbReference>
<keyword evidence="3 5" id="KW-0456">Lyase</keyword>
<dbReference type="InterPro" id="IPR051344">
    <property type="entry name" value="Vgb"/>
</dbReference>
<feature type="signal peptide" evidence="6">
    <location>
        <begin position="1"/>
        <end position="21"/>
    </location>
</feature>
<evidence type="ECO:0000313" key="7">
    <source>
        <dbReference type="EMBL" id="GGB54632.1"/>
    </source>
</evidence>
<accession>A0ABQ1IXC5</accession>
<sequence length="334" mass="36011">MIRILLATVALTALGATMVSAQPSTQIAASAEIGRNVTLFELPKGSRPHDVAPAPDGKIWYTAQRQGALGILDPVSGKVVQVPLGPESSPHGVIQGPDGMAWITDGGQNAIVRYNPADGKIDVWKLPEDTGYTNLNTGAFDGKGVHWFTGQNGIYGRVDATTGKVDVWKDPKGRGPYGIATAPDGTVWYVSLAGSHLAKIDSTSGEISVIEPPTPGAGLRRVWSDSRGDLWITGWNSGELYRYRPSTKAWKTWQLPGNAPKAYAVYVDERDMVWVSDFGDNSTRVFDPRTEKFAARYPGSGEGANVRQILGRKGEVMLPESGTERMMVVRTDGK</sequence>
<comment type="function">
    <text evidence="5">Inactivates the type B streptogramin antibiotics by linearizing the lactone ring at the ester linkage, generating a free phenylglycine carboxylate and converting the threonyl moiety into 2-amino-butenoic acid.</text>
</comment>
<comment type="cofactor">
    <cofactor evidence="5">
        <name>Mg(2+)</name>
        <dbReference type="ChEBI" id="CHEBI:18420"/>
    </cofactor>
</comment>
<dbReference type="SUPFAM" id="SSF63829">
    <property type="entry name" value="Calcium-dependent phosphotriesterase"/>
    <property type="match status" value="1"/>
</dbReference>
<keyword evidence="7" id="KW-0378">Hydrolase</keyword>
<evidence type="ECO:0000256" key="4">
    <source>
        <dbReference type="ARBA" id="ARBA00023251"/>
    </source>
</evidence>